<dbReference type="EMBL" id="AE017355">
    <property type="protein sequence ID" value="AAT60350.1"/>
    <property type="molecule type" value="Genomic_DNA"/>
</dbReference>
<evidence type="ECO:0008006" key="3">
    <source>
        <dbReference type="Google" id="ProtNLM"/>
    </source>
</evidence>
<accession>Q6HGC7</accession>
<dbReference type="HOGENOM" id="CLU_101268_0_0_9"/>
<dbReference type="Pfam" id="PF16887">
    <property type="entry name" value="DUF5081"/>
    <property type="match status" value="1"/>
</dbReference>
<dbReference type="Proteomes" id="UP000001301">
    <property type="component" value="Chromosome"/>
</dbReference>
<dbReference type="InterPro" id="IPR031682">
    <property type="entry name" value="EsaE"/>
</dbReference>
<dbReference type="AlphaFoldDB" id="Q6HGC7"/>
<sequence length="244" mass="28551">MRDKRMGKEMVFAPAELYVLAGAAGVTDIFGLPNRDVIILLDEECVTKATTSLKEKGLLTSENGITPAAFQMIELLKEYENCHEYTRMNNLLMGFLKEDKDRVAVLTEIEPNKKYEIDYIPKPDVYFSLLTRIPFLLREPRDIEDTFFSKRMTEEEQQTFEEKDLSNKDVIAIETYTRPRSNRGGKWECFLYFTEGEDFVQIDVERNRYDWVSLYAVNKKLYDVLKMPYKKLIDPRQFSLGGIE</sequence>
<gene>
    <name evidence="1" type="ordered locus">BT9727_3076</name>
</gene>
<proteinExistence type="predicted"/>
<dbReference type="KEGG" id="btk:BT9727_3076"/>
<organism evidence="1 2">
    <name type="scientific">Bacillus thuringiensis subsp. konkukian (strain 97-27)</name>
    <dbReference type="NCBI Taxonomy" id="281309"/>
    <lineage>
        <taxon>Bacteria</taxon>
        <taxon>Bacillati</taxon>
        <taxon>Bacillota</taxon>
        <taxon>Bacilli</taxon>
        <taxon>Bacillales</taxon>
        <taxon>Bacillaceae</taxon>
        <taxon>Bacillus</taxon>
        <taxon>Bacillus cereus group</taxon>
    </lineage>
</organism>
<dbReference type="PATRIC" id="fig|281309.8.peg.3275"/>
<evidence type="ECO:0000313" key="2">
    <source>
        <dbReference type="Proteomes" id="UP000001301"/>
    </source>
</evidence>
<evidence type="ECO:0000313" key="1">
    <source>
        <dbReference type="EMBL" id="AAT60350.1"/>
    </source>
</evidence>
<protein>
    <recommendedName>
        <fullName evidence="3">DUF5081 domain-containing protein</fullName>
    </recommendedName>
</protein>
<reference evidence="1 2" key="1">
    <citation type="journal article" date="2006" name="J. Bacteriol.">
        <title>Pathogenomic sequence analysis of Bacillus cereus and Bacillus thuringiensis isolates closely related to Bacillus anthracis.</title>
        <authorList>
            <person name="Han C.S."/>
            <person name="Xie G."/>
            <person name="Challacombe J.F."/>
            <person name="Altherr M.R."/>
            <person name="Bhotika S.S."/>
            <person name="Brown N."/>
            <person name="Bruce D."/>
            <person name="Campbell C.S."/>
            <person name="Campbell M.L."/>
            <person name="Chen J."/>
            <person name="Chertkov O."/>
            <person name="Cleland C."/>
            <person name="Dimitrijevic M."/>
            <person name="Doggett N.A."/>
            <person name="Fawcett J.J."/>
            <person name="Glavina T."/>
            <person name="Goodwin L.A."/>
            <person name="Green L.D."/>
            <person name="Hill K.K."/>
            <person name="Hitchcock P."/>
            <person name="Jackson P.J."/>
            <person name="Keim P."/>
            <person name="Kewalramani A.R."/>
            <person name="Longmire J."/>
            <person name="Lucas S."/>
            <person name="Malfatti S."/>
            <person name="McMurry K."/>
            <person name="Meincke L.J."/>
            <person name="Misra M."/>
            <person name="Moseman B.L."/>
            <person name="Mundt M."/>
            <person name="Munk A.C."/>
            <person name="Okinaka R.T."/>
            <person name="Parson-Quintana B."/>
            <person name="Reilly L.P."/>
            <person name="Richardson P."/>
            <person name="Robinson D.L."/>
            <person name="Rubin E."/>
            <person name="Saunders E."/>
            <person name="Tapia R."/>
            <person name="Tesmer J.G."/>
            <person name="Thayer N."/>
            <person name="Thompson L.S."/>
            <person name="Tice H."/>
            <person name="Ticknor L.O."/>
            <person name="Wills P.L."/>
            <person name="Brettin T.S."/>
            <person name="Gilna P."/>
        </authorList>
    </citation>
    <scope>NUCLEOTIDE SEQUENCE [LARGE SCALE GENOMIC DNA]</scope>
    <source>
        <strain evidence="1 2">97-27</strain>
    </source>
</reference>
<name>Q6HGC7_BACHK</name>